<dbReference type="Pfam" id="PF00571">
    <property type="entry name" value="CBS"/>
    <property type="match status" value="1"/>
</dbReference>
<feature type="coiled-coil region" evidence="1">
    <location>
        <begin position="220"/>
        <end position="247"/>
    </location>
</feature>
<dbReference type="SUPFAM" id="SSF54631">
    <property type="entry name" value="CBS-domain pair"/>
    <property type="match status" value="1"/>
</dbReference>
<sequence length="295" mass="33956">MGYQLWMSPETGYRRQGTKFSCLKSIFLENISIKEIFEPILCCKVSDSASDAKFALDKRQFDTTCVIDHENKIIGYIEASALGEGSVGQYVQDISPEIVIDEDTSLVHLVNLLEDVESKYVSSQGKVVGIITRADLNKPIPRVYLFGVISLVELHLNFWVNHFYPNESWYDVLVEERQKGVIDMHDKKRRNDQYLSFIDCAQLCDKKDLLSENEQFRVLHDFSKKKFKQFMERLESLRNEIAHSQSKINVEWSKISSTVNRADIFLSKSDLLIENMAQVQAEERKSDLLIAVNVA</sequence>
<dbReference type="AlphaFoldDB" id="A0A0J1GPZ4"/>
<evidence type="ECO:0000313" key="3">
    <source>
        <dbReference type="EMBL" id="KLV01823.1"/>
    </source>
</evidence>
<dbReference type="InterPro" id="IPR046342">
    <property type="entry name" value="CBS_dom_sf"/>
</dbReference>
<evidence type="ECO:0000259" key="2">
    <source>
        <dbReference type="Pfam" id="PF00571"/>
    </source>
</evidence>
<dbReference type="Gene3D" id="3.10.580.10">
    <property type="entry name" value="CBS-domain"/>
    <property type="match status" value="1"/>
</dbReference>
<organism evidence="3 4">
    <name type="scientific">Photobacterium aphoticum</name>
    <dbReference type="NCBI Taxonomy" id="754436"/>
    <lineage>
        <taxon>Bacteria</taxon>
        <taxon>Pseudomonadati</taxon>
        <taxon>Pseudomonadota</taxon>
        <taxon>Gammaproteobacteria</taxon>
        <taxon>Vibrionales</taxon>
        <taxon>Vibrionaceae</taxon>
        <taxon>Photobacterium</taxon>
    </lineage>
</organism>
<dbReference type="EMBL" id="LDOV01000010">
    <property type="protein sequence ID" value="KLV01823.1"/>
    <property type="molecule type" value="Genomic_DNA"/>
</dbReference>
<accession>A0A0J1GPZ4</accession>
<evidence type="ECO:0000256" key="1">
    <source>
        <dbReference type="SAM" id="Coils"/>
    </source>
</evidence>
<keyword evidence="4" id="KW-1185">Reference proteome</keyword>
<feature type="domain" description="CBS" evidence="2">
    <location>
        <begin position="93"/>
        <end position="136"/>
    </location>
</feature>
<proteinExistence type="predicted"/>
<dbReference type="InterPro" id="IPR000644">
    <property type="entry name" value="CBS_dom"/>
</dbReference>
<gene>
    <name evidence="3" type="ORF">ABT58_05220</name>
</gene>
<name>A0A0J1GPZ4_9GAMM</name>
<dbReference type="Proteomes" id="UP000036426">
    <property type="component" value="Unassembled WGS sequence"/>
</dbReference>
<evidence type="ECO:0000313" key="4">
    <source>
        <dbReference type="Proteomes" id="UP000036426"/>
    </source>
</evidence>
<comment type="caution">
    <text evidence="3">The sequence shown here is derived from an EMBL/GenBank/DDBJ whole genome shotgun (WGS) entry which is preliminary data.</text>
</comment>
<dbReference type="OrthoDB" id="9802385at2"/>
<dbReference type="PATRIC" id="fig|754436.4.peg.1110"/>
<protein>
    <recommendedName>
        <fullName evidence="2">CBS domain-containing protein</fullName>
    </recommendedName>
</protein>
<reference evidence="3 4" key="1">
    <citation type="submission" date="2015-05" db="EMBL/GenBank/DDBJ databases">
        <title>Photobacterium galathea sp. nov.</title>
        <authorList>
            <person name="Machado H."/>
            <person name="Gram L."/>
        </authorList>
    </citation>
    <scope>NUCLEOTIDE SEQUENCE [LARGE SCALE GENOMIC DNA]</scope>
    <source>
        <strain evidence="3 4">DSM 25995</strain>
    </source>
</reference>
<dbReference type="RefSeq" id="WP_047873277.1">
    <property type="nucleotide sequence ID" value="NZ_BMYC01000001.1"/>
</dbReference>
<keyword evidence="1" id="KW-0175">Coiled coil</keyword>